<dbReference type="EMBL" id="PFTB01000062">
    <property type="protein sequence ID" value="PJB99240.1"/>
    <property type="molecule type" value="Genomic_DNA"/>
</dbReference>
<protein>
    <recommendedName>
        <fullName evidence="4">Type II secretion system protein</fullName>
    </recommendedName>
</protein>
<evidence type="ECO:0008006" key="4">
    <source>
        <dbReference type="Google" id="ProtNLM"/>
    </source>
</evidence>
<dbReference type="Pfam" id="PF07963">
    <property type="entry name" value="N_methyl"/>
    <property type="match status" value="1"/>
</dbReference>
<keyword evidence="1" id="KW-0812">Transmembrane</keyword>
<organism evidence="2 3">
    <name type="scientific">Candidatus Nealsonbacteria bacterium CG_4_9_14_0_8_um_filter_35_12</name>
    <dbReference type="NCBI Taxonomy" id="1974692"/>
    <lineage>
        <taxon>Bacteria</taxon>
        <taxon>Candidatus Nealsoniibacteriota</taxon>
    </lineage>
</organism>
<keyword evidence="1" id="KW-1133">Transmembrane helix</keyword>
<evidence type="ECO:0000313" key="2">
    <source>
        <dbReference type="EMBL" id="PJB99240.1"/>
    </source>
</evidence>
<name>A0A2M8DM97_9BACT</name>
<feature type="transmembrane region" description="Helical" evidence="1">
    <location>
        <begin position="12"/>
        <end position="33"/>
    </location>
</feature>
<dbReference type="AlphaFoldDB" id="A0A2M8DM97"/>
<dbReference type="Proteomes" id="UP000228875">
    <property type="component" value="Unassembled WGS sequence"/>
</dbReference>
<proteinExistence type="predicted"/>
<evidence type="ECO:0000313" key="3">
    <source>
        <dbReference type="Proteomes" id="UP000228875"/>
    </source>
</evidence>
<comment type="caution">
    <text evidence="2">The sequence shown here is derived from an EMBL/GenBank/DDBJ whole genome shotgun (WGS) entry which is preliminary data.</text>
</comment>
<dbReference type="InterPro" id="IPR012902">
    <property type="entry name" value="N_methyl_site"/>
</dbReference>
<sequence length="169" mass="19426">MFKKGFTLLEILVYIGVLGIIIVAISSFLIWATQSNTKAKVMRETLDNARRAMEIMTYEIREAKNIYTPTSTSTQLSLEITHYLPERETRSYIDFYLCNFHLCLKKESQNPISLTSDKVEVENLSFTQVITNGVPSVQINLKLDYKNPNNRPEYQATVELNSTVSLRSY</sequence>
<dbReference type="NCBIfam" id="TIGR02532">
    <property type="entry name" value="IV_pilin_GFxxxE"/>
    <property type="match status" value="1"/>
</dbReference>
<reference evidence="3" key="1">
    <citation type="submission" date="2017-09" db="EMBL/GenBank/DDBJ databases">
        <title>Depth-based differentiation of microbial function through sediment-hosted aquifers and enrichment of novel symbionts in the deep terrestrial subsurface.</title>
        <authorList>
            <person name="Probst A.J."/>
            <person name="Ladd B."/>
            <person name="Jarett J.K."/>
            <person name="Geller-Mcgrath D.E."/>
            <person name="Sieber C.M.K."/>
            <person name="Emerson J.B."/>
            <person name="Anantharaman K."/>
            <person name="Thomas B.C."/>
            <person name="Malmstrom R."/>
            <person name="Stieglmeier M."/>
            <person name="Klingl A."/>
            <person name="Woyke T."/>
            <person name="Ryan C.M."/>
            <person name="Banfield J.F."/>
        </authorList>
    </citation>
    <scope>NUCLEOTIDE SEQUENCE [LARGE SCALE GENOMIC DNA]</scope>
</reference>
<gene>
    <name evidence="2" type="ORF">CO077_02760</name>
</gene>
<keyword evidence="1" id="KW-0472">Membrane</keyword>
<evidence type="ECO:0000256" key="1">
    <source>
        <dbReference type="SAM" id="Phobius"/>
    </source>
</evidence>
<accession>A0A2M8DM97</accession>